<evidence type="ECO:0000313" key="7">
    <source>
        <dbReference type="EMBL" id="MDT2537960.1"/>
    </source>
</evidence>
<comment type="subcellular location">
    <subcellularLocation>
        <location evidence="1">Membrane</location>
        <topology evidence="1">Multi-pass membrane protein</topology>
    </subcellularLocation>
</comment>
<dbReference type="RefSeq" id="WP_028020044.1">
    <property type="nucleotide sequence ID" value="NZ_BAAAXM010000043.1"/>
</dbReference>
<feature type="transmembrane region" description="Helical" evidence="6">
    <location>
        <begin position="12"/>
        <end position="42"/>
    </location>
</feature>
<feature type="transmembrane region" description="Helical" evidence="6">
    <location>
        <begin position="48"/>
        <end position="66"/>
    </location>
</feature>
<evidence type="ECO:0000256" key="1">
    <source>
        <dbReference type="ARBA" id="ARBA00004141"/>
    </source>
</evidence>
<evidence type="ECO:0000313" key="8">
    <source>
        <dbReference type="Proteomes" id="UP001249240"/>
    </source>
</evidence>
<comment type="caution">
    <text evidence="7">The sequence shown here is derived from an EMBL/GenBank/DDBJ whole genome shotgun (WGS) entry which is preliminary data.</text>
</comment>
<organism evidence="7 8">
    <name type="scientific">Enterococcus raffinosus</name>
    <dbReference type="NCBI Taxonomy" id="71452"/>
    <lineage>
        <taxon>Bacteria</taxon>
        <taxon>Bacillati</taxon>
        <taxon>Bacillota</taxon>
        <taxon>Bacilli</taxon>
        <taxon>Lactobacillales</taxon>
        <taxon>Enterococcaceae</taxon>
        <taxon>Enterococcus</taxon>
    </lineage>
</organism>
<dbReference type="CDD" id="cd16914">
    <property type="entry name" value="EcfT"/>
    <property type="match status" value="1"/>
</dbReference>
<feature type="transmembrane region" description="Helical" evidence="6">
    <location>
        <begin position="117"/>
        <end position="134"/>
    </location>
</feature>
<keyword evidence="2" id="KW-1003">Cell membrane</keyword>
<protein>
    <submittedName>
        <fullName evidence="7">Energy-coupling factor transporter transmembrane component T</fullName>
    </submittedName>
</protein>
<feature type="transmembrane region" description="Helical" evidence="6">
    <location>
        <begin position="73"/>
        <end position="97"/>
    </location>
</feature>
<dbReference type="InterPro" id="IPR051611">
    <property type="entry name" value="ECF_transporter_component"/>
</dbReference>
<evidence type="ECO:0000256" key="3">
    <source>
        <dbReference type="ARBA" id="ARBA00022692"/>
    </source>
</evidence>
<dbReference type="GO" id="GO:0005886">
    <property type="term" value="C:plasma membrane"/>
    <property type="evidence" value="ECO:0007669"/>
    <property type="project" value="UniProtKB-ARBA"/>
</dbReference>
<evidence type="ECO:0000256" key="4">
    <source>
        <dbReference type="ARBA" id="ARBA00022989"/>
    </source>
</evidence>
<evidence type="ECO:0000256" key="5">
    <source>
        <dbReference type="ARBA" id="ARBA00023136"/>
    </source>
</evidence>
<dbReference type="Proteomes" id="UP001249240">
    <property type="component" value="Unassembled WGS sequence"/>
</dbReference>
<evidence type="ECO:0000256" key="2">
    <source>
        <dbReference type="ARBA" id="ARBA00022475"/>
    </source>
</evidence>
<dbReference type="Pfam" id="PF02361">
    <property type="entry name" value="CbiQ"/>
    <property type="match status" value="1"/>
</dbReference>
<gene>
    <name evidence="7" type="ORF">P7D78_07480</name>
</gene>
<proteinExistence type="predicted"/>
<dbReference type="AlphaFoldDB" id="A0AAW8SU16"/>
<dbReference type="PANTHER" id="PTHR34857:SF2">
    <property type="entry name" value="SLL0384 PROTEIN"/>
    <property type="match status" value="1"/>
</dbReference>
<keyword evidence="3 6" id="KW-0812">Transmembrane</keyword>
<accession>A0AAW8SU16</accession>
<dbReference type="GeneID" id="67041296"/>
<feature type="transmembrane region" description="Helical" evidence="6">
    <location>
        <begin position="209"/>
        <end position="228"/>
    </location>
</feature>
<keyword evidence="5 6" id="KW-0472">Membrane</keyword>
<keyword evidence="4 6" id="KW-1133">Transmembrane helix</keyword>
<evidence type="ECO:0000256" key="6">
    <source>
        <dbReference type="SAM" id="Phobius"/>
    </source>
</evidence>
<sequence length="230" mass="26595">MKKKIDPRIQFLLLIVQSILVFFAQMDQLILLNVFALCYLVYAGLFRTAIKIGVVMAVTLGFYDYLLITDQQWIKFLGLLCFLILRFGPIITMARVLQEVPTGRLMAALQLLKLPKNLILTVVVTLRFFPIIKLENDTIQMSARLRGLSYSQPKNWLRPLRAFEYTFVPLMMRTMKITDELTASAMTKGIDCPGKRTSIYQTGFTVRDLVLVLFFFSYVVFIFSFKFLEV</sequence>
<reference evidence="7" key="1">
    <citation type="submission" date="2023-03" db="EMBL/GenBank/DDBJ databases">
        <authorList>
            <person name="Shen W."/>
            <person name="Cai J."/>
        </authorList>
    </citation>
    <scope>NUCLEOTIDE SEQUENCE</scope>
    <source>
        <strain evidence="7">B646-2</strain>
    </source>
</reference>
<dbReference type="EMBL" id="JARPXM010000006">
    <property type="protein sequence ID" value="MDT2537960.1"/>
    <property type="molecule type" value="Genomic_DNA"/>
</dbReference>
<name>A0AAW8SU16_9ENTE</name>
<dbReference type="PANTHER" id="PTHR34857">
    <property type="entry name" value="SLL0384 PROTEIN"/>
    <property type="match status" value="1"/>
</dbReference>
<dbReference type="InterPro" id="IPR003339">
    <property type="entry name" value="ABC/ECF_trnsptr_transmembrane"/>
</dbReference>